<gene>
    <name evidence="2" type="ORF">SETTUDRAFT_23928</name>
</gene>
<proteinExistence type="predicted"/>
<dbReference type="Proteomes" id="UP000016935">
    <property type="component" value="Unassembled WGS sequence"/>
</dbReference>
<reference evidence="2 3" key="2">
    <citation type="journal article" date="2013" name="PLoS Genet.">
        <title>Comparative genome structure, secondary metabolite, and effector coding capacity across Cochliobolus pathogens.</title>
        <authorList>
            <person name="Condon B.J."/>
            <person name="Leng Y."/>
            <person name="Wu D."/>
            <person name="Bushley K.E."/>
            <person name="Ohm R.A."/>
            <person name="Otillar R."/>
            <person name="Martin J."/>
            <person name="Schackwitz W."/>
            <person name="Grimwood J."/>
            <person name="MohdZainudin N."/>
            <person name="Xue C."/>
            <person name="Wang R."/>
            <person name="Manning V.A."/>
            <person name="Dhillon B."/>
            <person name="Tu Z.J."/>
            <person name="Steffenson B.J."/>
            <person name="Salamov A."/>
            <person name="Sun H."/>
            <person name="Lowry S."/>
            <person name="LaButti K."/>
            <person name="Han J."/>
            <person name="Copeland A."/>
            <person name="Lindquist E."/>
            <person name="Barry K."/>
            <person name="Schmutz J."/>
            <person name="Baker S.E."/>
            <person name="Ciuffetti L.M."/>
            <person name="Grigoriev I.V."/>
            <person name="Zhong S."/>
            <person name="Turgeon B.G."/>
        </authorList>
    </citation>
    <scope>NUCLEOTIDE SEQUENCE [LARGE SCALE GENOMIC DNA]</scope>
    <source>
        <strain evidence="3">28A</strain>
    </source>
</reference>
<protein>
    <recommendedName>
        <fullName evidence="4">Myb-like domain-containing protein</fullName>
    </recommendedName>
</protein>
<dbReference type="GeneID" id="19402719"/>
<dbReference type="HOGENOM" id="CLU_677899_0_0_1"/>
<dbReference type="eggNOG" id="ENOG502SRZH">
    <property type="taxonomic scope" value="Eukaryota"/>
</dbReference>
<keyword evidence="3" id="KW-1185">Reference proteome</keyword>
<dbReference type="EMBL" id="KB908866">
    <property type="protein sequence ID" value="EOA81541.1"/>
    <property type="molecule type" value="Genomic_DNA"/>
</dbReference>
<evidence type="ECO:0000256" key="1">
    <source>
        <dbReference type="SAM" id="MobiDB-lite"/>
    </source>
</evidence>
<reference evidence="2 3" key="1">
    <citation type="journal article" date="2012" name="PLoS Pathog.">
        <title>Diverse lifestyles and strategies of plant pathogenesis encoded in the genomes of eighteen Dothideomycetes fungi.</title>
        <authorList>
            <person name="Ohm R.A."/>
            <person name="Feau N."/>
            <person name="Henrissat B."/>
            <person name="Schoch C.L."/>
            <person name="Horwitz B.A."/>
            <person name="Barry K.W."/>
            <person name="Condon B.J."/>
            <person name="Copeland A.C."/>
            <person name="Dhillon B."/>
            <person name="Glaser F."/>
            <person name="Hesse C.N."/>
            <person name="Kosti I."/>
            <person name="LaButti K."/>
            <person name="Lindquist E.A."/>
            <person name="Lucas S."/>
            <person name="Salamov A.A."/>
            <person name="Bradshaw R.E."/>
            <person name="Ciuffetti L."/>
            <person name="Hamelin R.C."/>
            <person name="Kema G.H.J."/>
            <person name="Lawrence C."/>
            <person name="Scott J.A."/>
            <person name="Spatafora J.W."/>
            <person name="Turgeon B.G."/>
            <person name="de Wit P.J.G.M."/>
            <person name="Zhong S."/>
            <person name="Goodwin S.B."/>
            <person name="Grigoriev I.V."/>
        </authorList>
    </citation>
    <scope>NUCLEOTIDE SEQUENCE [LARGE SCALE GENOMIC DNA]</scope>
    <source>
        <strain evidence="3">28A</strain>
    </source>
</reference>
<accession>R0I7X7</accession>
<feature type="compositionally biased region" description="Polar residues" evidence="1">
    <location>
        <begin position="285"/>
        <end position="309"/>
    </location>
</feature>
<dbReference type="OrthoDB" id="3439209at2759"/>
<feature type="compositionally biased region" description="Polar residues" evidence="1">
    <location>
        <begin position="344"/>
        <end position="354"/>
    </location>
</feature>
<dbReference type="STRING" id="671987.R0I7X7"/>
<feature type="region of interest" description="Disordered" evidence="1">
    <location>
        <begin position="255"/>
        <end position="354"/>
    </location>
</feature>
<evidence type="ECO:0000313" key="3">
    <source>
        <dbReference type="Proteomes" id="UP000016935"/>
    </source>
</evidence>
<dbReference type="AlphaFoldDB" id="R0I7X7"/>
<sequence>MTEAQHLDQHYTLDQQTLLRHNYALSPPCLRYTDGTAEALRQFSNARHGFAMAQSMLANQCGPDSYMQSQSWALQPAASGNIKPSVAAPIDPSSSVVYPSDQTWSSAPVIPSSFNWHQAMQQVEPYILQESDSQFGRSHELLYGSVGAHNAVAKGFEYNGQATWAPPQLDRLPRVVNTGLADAAMRNSISPKSYASDDFDNSYSPGSMPDQVSPGGNWQGFQMSSPNTFIPPPKSESYYTDADFAGLPQMGAGMALPFAQSTDGGGQGHVPQISEEVPLPKSEHSPSQNSSVGRSTWRTEQYQQCTSGLSIRPRNAVGHNGHPSSDTNLSSEDDDWHRRYRPSPWNSPHTTPTQGRFQARFQVPRSASAQAQRDHNDRLLIEGKKNGETYKEIKMKMIGEKPAESTLRGRYRSLTKARKDRVRKPVWTKVDLRLLVDIVQQEFDRVESSLQHPGALGFEQKLAKVSWKKVADYIQENGGSYHFGNSTCKRKWLELNPSYQ</sequence>
<dbReference type="RefSeq" id="XP_008030618.1">
    <property type="nucleotide sequence ID" value="XM_008032427.1"/>
</dbReference>
<organism evidence="2 3">
    <name type="scientific">Exserohilum turcicum (strain 28A)</name>
    <name type="common">Northern leaf blight fungus</name>
    <name type="synonym">Setosphaeria turcica</name>
    <dbReference type="NCBI Taxonomy" id="671987"/>
    <lineage>
        <taxon>Eukaryota</taxon>
        <taxon>Fungi</taxon>
        <taxon>Dikarya</taxon>
        <taxon>Ascomycota</taxon>
        <taxon>Pezizomycotina</taxon>
        <taxon>Dothideomycetes</taxon>
        <taxon>Pleosporomycetidae</taxon>
        <taxon>Pleosporales</taxon>
        <taxon>Pleosporineae</taxon>
        <taxon>Pleosporaceae</taxon>
        <taxon>Exserohilum</taxon>
    </lineage>
</organism>
<evidence type="ECO:0008006" key="4">
    <source>
        <dbReference type="Google" id="ProtNLM"/>
    </source>
</evidence>
<evidence type="ECO:0000313" key="2">
    <source>
        <dbReference type="EMBL" id="EOA81541.1"/>
    </source>
</evidence>
<name>R0I7X7_EXST2</name>
<feature type="region of interest" description="Disordered" evidence="1">
    <location>
        <begin position="190"/>
        <end position="235"/>
    </location>
</feature>
<feature type="compositionally biased region" description="Polar residues" evidence="1">
    <location>
        <begin position="214"/>
        <end position="228"/>
    </location>
</feature>